<protein>
    <submittedName>
        <fullName evidence="5">Galactitol-1-phosphate 5-dehydrogenase</fullName>
    </submittedName>
    <submittedName>
        <fullName evidence="4">Glucose 1-dehydrogenase</fullName>
        <ecNumber evidence="4">1.1.1.47</ecNumber>
    </submittedName>
</protein>
<evidence type="ECO:0000313" key="6">
    <source>
        <dbReference type="Proteomes" id="UP001071230"/>
    </source>
</evidence>
<evidence type="ECO:0000313" key="5">
    <source>
        <dbReference type="EMBL" id="CEJ08300.1"/>
    </source>
</evidence>
<dbReference type="RefSeq" id="WP_240984486.1">
    <property type="nucleotide sequence ID" value="NZ_CDGJ01000079.1"/>
</dbReference>
<name>A0A8S0WMZ7_9FIRM</name>
<dbReference type="PANTHER" id="PTHR43401:SF2">
    <property type="entry name" value="L-THREONINE 3-DEHYDROGENASE"/>
    <property type="match status" value="1"/>
</dbReference>
<dbReference type="PANTHER" id="PTHR43401">
    <property type="entry name" value="L-THREONINE 3-DEHYDROGENASE"/>
    <property type="match status" value="1"/>
</dbReference>
<dbReference type="GO" id="GO:0047936">
    <property type="term" value="F:glucose 1-dehydrogenase [NAD(P)+] activity"/>
    <property type="evidence" value="ECO:0007669"/>
    <property type="project" value="UniProtKB-EC"/>
</dbReference>
<dbReference type="InterPro" id="IPR011032">
    <property type="entry name" value="GroES-like_sf"/>
</dbReference>
<dbReference type="InterPro" id="IPR013154">
    <property type="entry name" value="ADH-like_N"/>
</dbReference>
<dbReference type="EMBL" id="LR746496">
    <property type="protein sequence ID" value="CAA7600894.1"/>
    <property type="molecule type" value="Genomic_DNA"/>
</dbReference>
<dbReference type="Gene3D" id="3.90.180.10">
    <property type="entry name" value="Medium-chain alcohol dehydrogenases, catalytic domain"/>
    <property type="match status" value="1"/>
</dbReference>
<organism evidence="4">
    <name type="scientific">Acididesulfobacillus acetoxydans</name>
    <dbReference type="NCBI Taxonomy" id="1561005"/>
    <lineage>
        <taxon>Bacteria</taxon>
        <taxon>Bacillati</taxon>
        <taxon>Bacillota</taxon>
        <taxon>Clostridia</taxon>
        <taxon>Eubacteriales</taxon>
        <taxon>Peptococcaceae</taxon>
        <taxon>Acididesulfobacillus</taxon>
    </lineage>
</organism>
<dbReference type="InterPro" id="IPR036291">
    <property type="entry name" value="NAD(P)-bd_dom_sf"/>
</dbReference>
<reference evidence="4" key="2">
    <citation type="submission" date="2020-01" db="EMBL/GenBank/DDBJ databases">
        <authorList>
            <person name="Hornung B."/>
        </authorList>
    </citation>
    <scope>NUCLEOTIDE SEQUENCE</scope>
    <source>
        <strain evidence="4">PacBioINE</strain>
    </source>
</reference>
<sequence>MQAVRLHGPRDLRVNEVELPSLGDREAMVKVAFSAICGSDKRWYTVGTHVMPLTLGHEFSGIVEEVKDSRHQDLVGHRVGVMPLMPCGHCTYCLNGLPNLCTGYSYLGSRRDGGFAQYAAVPVQNLVPLPDSIDLADAAIMVDPVSVALHALRQGGYRTGMRVTVIGGGAVGLSVFLWLHFAFNENAVTVVDRVPEKVAFAKSLGGDAFTDSDPLLKELDSQMELVVLATPAPEAISTALELVARRGTIVMPGIPYKTISVEAMTWEKLLRKEARLIGSWNYAWTDYPENECQTTLRYLAAGTLKPTMIVTHRFTFDQAKEAFNTAFNNNKAEVVMFAASEVTG</sequence>
<dbReference type="InterPro" id="IPR013149">
    <property type="entry name" value="ADH-like_C"/>
</dbReference>
<evidence type="ECO:0000313" key="4">
    <source>
        <dbReference type="EMBL" id="CAA7600894.1"/>
    </source>
</evidence>
<proteinExistence type="predicted"/>
<dbReference type="Gene3D" id="3.40.50.720">
    <property type="entry name" value="NAD(P)-binding Rossmann-like Domain"/>
    <property type="match status" value="1"/>
</dbReference>
<dbReference type="KEGG" id="aacx:DEACI_1547"/>
<reference evidence="5" key="1">
    <citation type="submission" date="2014-11" db="EMBL/GenBank/DDBJ databases">
        <authorList>
            <person name="Hornung B.V."/>
        </authorList>
    </citation>
    <scope>NUCLEOTIDE SEQUENCE</scope>
    <source>
        <strain evidence="5">INE</strain>
    </source>
</reference>
<dbReference type="AlphaFoldDB" id="A0A8S0WMZ7"/>
<feature type="domain" description="Alcohol dehydrogenase-like C-terminal" evidence="2">
    <location>
        <begin position="170"/>
        <end position="289"/>
    </location>
</feature>
<dbReference type="SUPFAM" id="SSF51735">
    <property type="entry name" value="NAD(P)-binding Rossmann-fold domains"/>
    <property type="match status" value="1"/>
</dbReference>
<accession>A0A8S0WMZ7</accession>
<dbReference type="Proteomes" id="UP001071230">
    <property type="component" value="Unassembled WGS sequence"/>
</dbReference>
<dbReference type="InterPro" id="IPR050129">
    <property type="entry name" value="Zn_alcohol_dh"/>
</dbReference>
<keyword evidence="1 4" id="KW-0560">Oxidoreductase</keyword>
<keyword evidence="6" id="KW-1185">Reference proteome</keyword>
<evidence type="ECO:0000256" key="1">
    <source>
        <dbReference type="ARBA" id="ARBA00023002"/>
    </source>
</evidence>
<dbReference type="Pfam" id="PF08240">
    <property type="entry name" value="ADH_N"/>
    <property type="match status" value="1"/>
</dbReference>
<dbReference type="SUPFAM" id="SSF50129">
    <property type="entry name" value="GroES-like"/>
    <property type="match status" value="1"/>
</dbReference>
<dbReference type="EC" id="1.1.1.47" evidence="4"/>
<dbReference type="Pfam" id="PF00107">
    <property type="entry name" value="ADH_zinc_N"/>
    <property type="match status" value="1"/>
</dbReference>
<evidence type="ECO:0000259" key="2">
    <source>
        <dbReference type="Pfam" id="PF00107"/>
    </source>
</evidence>
<gene>
    <name evidence="4" type="ORF">DEACI_1547</name>
    <name evidence="5" type="ORF">DEACI_2776</name>
</gene>
<feature type="domain" description="Alcohol dehydrogenase-like N-terminal" evidence="3">
    <location>
        <begin position="23"/>
        <end position="131"/>
    </location>
</feature>
<dbReference type="EMBL" id="CDGJ01000079">
    <property type="protein sequence ID" value="CEJ08300.1"/>
    <property type="molecule type" value="Genomic_DNA"/>
</dbReference>
<dbReference type="Proteomes" id="UP000836597">
    <property type="component" value="Chromosome"/>
</dbReference>
<evidence type="ECO:0000259" key="3">
    <source>
        <dbReference type="Pfam" id="PF08240"/>
    </source>
</evidence>